<evidence type="ECO:0000256" key="7">
    <source>
        <dbReference type="SAM" id="MobiDB-lite"/>
    </source>
</evidence>
<feature type="compositionally biased region" description="Basic and acidic residues" evidence="7">
    <location>
        <begin position="139"/>
        <end position="149"/>
    </location>
</feature>
<feature type="compositionally biased region" description="Low complexity" evidence="7">
    <location>
        <begin position="296"/>
        <end position="313"/>
    </location>
</feature>
<sequence length="518" mass="55638">MSGKTSPSPNSEVPPSQSRPPSRGTPPQSPLLTGISPARSPLPERQSNLSSLVEESNIHGKDEASKVDSSYKSDIGRADTFISQDKTKEENRKDIKPEILSHDTSINESSKSEKEQEDSTTNEYFQHGGRRTELFGSEVTDHSKSEASKIEVSLTKPSDTSKADLNSESKLTKQDSVDKKLTFSKDEKIKPSESESSKPDSTRSSNSSTPLPTGSRPASRADTLSKEPVKQKAETENQQSLERLQSSDLSQGKDSSGNLINETDTSENKQSTAKKTSVIVDDPSQSSPKRPTVLKSSSPNFKAEKSSSSSASEGGATQDGRGPKETVVNGDHESPKKSPSKAAVPKKLATSQSPMKSPNKASSPKTPDTPSTAEKKKLPMNKIQVGAAPSPNLKTVKSKIGSLENAKHKPGGGHVKIESRKLNFNVQPKIEAKNETYAPKGGDKKIQSVKLQWNAKPKVGSLENASHKPGGGDKKIESVKLDFKDKAKPKVGSKDNIKHVAGGGSVKVILNILILFNY</sequence>
<feature type="compositionally biased region" description="Basic and acidic residues" evidence="7">
    <location>
        <begin position="159"/>
        <end position="201"/>
    </location>
</feature>
<evidence type="ECO:0000313" key="8">
    <source>
        <dbReference type="EMBL" id="KAK9503744.1"/>
    </source>
</evidence>
<dbReference type="GO" id="GO:0000226">
    <property type="term" value="P:microtubule cytoskeleton organization"/>
    <property type="evidence" value="ECO:0007669"/>
    <property type="project" value="TreeGrafter"/>
</dbReference>
<feature type="compositionally biased region" description="Basic and acidic residues" evidence="7">
    <location>
        <begin position="223"/>
        <end position="235"/>
    </location>
</feature>
<dbReference type="Proteomes" id="UP001461498">
    <property type="component" value="Unassembled WGS sequence"/>
</dbReference>
<evidence type="ECO:0000256" key="1">
    <source>
        <dbReference type="ARBA" id="ARBA00004245"/>
    </source>
</evidence>
<gene>
    <name evidence="8" type="ORF">O3M35_010241</name>
</gene>
<evidence type="ECO:0000256" key="2">
    <source>
        <dbReference type="ARBA" id="ARBA00022490"/>
    </source>
</evidence>
<comment type="subcellular location">
    <subcellularLocation>
        <location evidence="1 6">Cytoplasm</location>
        <location evidence="1 6">Cytoskeleton</location>
    </subcellularLocation>
</comment>
<dbReference type="GO" id="GO:0043005">
    <property type="term" value="C:neuron projection"/>
    <property type="evidence" value="ECO:0007669"/>
    <property type="project" value="TreeGrafter"/>
</dbReference>
<feature type="compositionally biased region" description="Polar residues" evidence="7">
    <location>
        <begin position="350"/>
        <end position="372"/>
    </location>
</feature>
<keyword evidence="6" id="KW-0493">Microtubule</keyword>
<dbReference type="EMBL" id="JAPXFL010000007">
    <property type="protein sequence ID" value="KAK9503744.1"/>
    <property type="molecule type" value="Genomic_DNA"/>
</dbReference>
<feature type="compositionally biased region" description="Polar residues" evidence="7">
    <location>
        <begin position="1"/>
        <end position="20"/>
    </location>
</feature>
<accession>A0AAW1D1C5</accession>
<dbReference type="GO" id="GO:0008017">
    <property type="term" value="F:microtubule binding"/>
    <property type="evidence" value="ECO:0007669"/>
    <property type="project" value="InterPro"/>
</dbReference>
<comment type="caution">
    <text evidence="8">The sequence shown here is derived from an EMBL/GenBank/DDBJ whole genome shotgun (WGS) entry which is preliminary data.</text>
</comment>
<feature type="compositionally biased region" description="Basic and acidic residues" evidence="7">
    <location>
        <begin position="56"/>
        <end position="77"/>
    </location>
</feature>
<evidence type="ECO:0000256" key="4">
    <source>
        <dbReference type="ARBA" id="ARBA00022737"/>
    </source>
</evidence>
<dbReference type="InterPro" id="IPR027324">
    <property type="entry name" value="MAP2/MAP4/Tau"/>
</dbReference>
<feature type="compositionally biased region" description="Basic and acidic residues" evidence="7">
    <location>
        <begin position="85"/>
        <end position="101"/>
    </location>
</feature>
<dbReference type="InterPro" id="IPR001084">
    <property type="entry name" value="MAP_tubulin-bd_rpt"/>
</dbReference>
<dbReference type="AlphaFoldDB" id="A0AAW1D1C5"/>
<keyword evidence="4" id="KW-0677">Repeat</keyword>
<dbReference type="PROSITE" id="PS51491">
    <property type="entry name" value="TAU_MAP_2"/>
    <property type="match status" value="3"/>
</dbReference>
<feature type="compositionally biased region" description="Polar residues" evidence="7">
    <location>
        <begin position="236"/>
        <end position="275"/>
    </location>
</feature>
<evidence type="ECO:0000256" key="5">
    <source>
        <dbReference type="ARBA" id="ARBA00023212"/>
    </source>
</evidence>
<reference evidence="8 9" key="1">
    <citation type="submission" date="2022-12" db="EMBL/GenBank/DDBJ databases">
        <title>Chromosome-level genome assembly of true bugs.</title>
        <authorList>
            <person name="Ma L."/>
            <person name="Li H."/>
        </authorList>
    </citation>
    <scope>NUCLEOTIDE SEQUENCE [LARGE SCALE GENOMIC DNA]</scope>
    <source>
        <strain evidence="8">Lab_2022b</strain>
    </source>
</reference>
<dbReference type="GO" id="GO:0031175">
    <property type="term" value="P:neuron projection development"/>
    <property type="evidence" value="ECO:0007669"/>
    <property type="project" value="TreeGrafter"/>
</dbReference>
<protein>
    <recommendedName>
        <fullName evidence="6">Microtubule-associated protein</fullName>
    </recommendedName>
</protein>
<feature type="compositionally biased region" description="Polar residues" evidence="7">
    <location>
        <begin position="45"/>
        <end position="54"/>
    </location>
</feature>
<evidence type="ECO:0000313" key="9">
    <source>
        <dbReference type="Proteomes" id="UP001461498"/>
    </source>
</evidence>
<dbReference type="PANTHER" id="PTHR11501">
    <property type="entry name" value="MICROTUBULE-ASSOCIATED PROTEIN"/>
    <property type="match status" value="1"/>
</dbReference>
<dbReference type="PROSITE" id="PS00229">
    <property type="entry name" value="TAU_MAP_1"/>
    <property type="match status" value="2"/>
</dbReference>
<keyword evidence="2 6" id="KW-0963">Cytoplasm</keyword>
<evidence type="ECO:0000256" key="6">
    <source>
        <dbReference type="RuleBase" id="RU000686"/>
    </source>
</evidence>
<keyword evidence="5 6" id="KW-0206">Cytoskeleton</keyword>
<feature type="region of interest" description="Disordered" evidence="7">
    <location>
        <begin position="1"/>
        <end position="415"/>
    </location>
</feature>
<dbReference type="GO" id="GO:0005874">
    <property type="term" value="C:microtubule"/>
    <property type="evidence" value="ECO:0007669"/>
    <property type="project" value="UniProtKB-KW"/>
</dbReference>
<proteinExistence type="predicted"/>
<feature type="region of interest" description="Disordered" evidence="7">
    <location>
        <begin position="457"/>
        <end position="476"/>
    </location>
</feature>
<feature type="compositionally biased region" description="Low complexity" evidence="7">
    <location>
        <begin position="340"/>
        <end position="349"/>
    </location>
</feature>
<keyword evidence="9" id="KW-1185">Reference proteome</keyword>
<organism evidence="8 9">
    <name type="scientific">Rhynocoris fuscipes</name>
    <dbReference type="NCBI Taxonomy" id="488301"/>
    <lineage>
        <taxon>Eukaryota</taxon>
        <taxon>Metazoa</taxon>
        <taxon>Ecdysozoa</taxon>
        <taxon>Arthropoda</taxon>
        <taxon>Hexapoda</taxon>
        <taxon>Insecta</taxon>
        <taxon>Pterygota</taxon>
        <taxon>Neoptera</taxon>
        <taxon>Paraneoptera</taxon>
        <taxon>Hemiptera</taxon>
        <taxon>Heteroptera</taxon>
        <taxon>Panheteroptera</taxon>
        <taxon>Cimicomorpha</taxon>
        <taxon>Reduviidae</taxon>
        <taxon>Harpactorinae</taxon>
        <taxon>Harpactorini</taxon>
        <taxon>Rhynocoris</taxon>
    </lineage>
</organism>
<evidence type="ECO:0000256" key="3">
    <source>
        <dbReference type="ARBA" id="ARBA00022553"/>
    </source>
</evidence>
<dbReference type="PANTHER" id="PTHR11501:SF18">
    <property type="entry name" value="MICROTUBULE-ASSOCIATED PROTEIN"/>
    <property type="match status" value="1"/>
</dbReference>
<dbReference type="Pfam" id="PF00418">
    <property type="entry name" value="Tubulin-binding"/>
    <property type="match status" value="3"/>
</dbReference>
<keyword evidence="3" id="KW-0597">Phosphoprotein</keyword>
<name>A0AAW1D1C5_9HEMI</name>